<evidence type="ECO:0000256" key="2">
    <source>
        <dbReference type="ARBA" id="ARBA00022741"/>
    </source>
</evidence>
<dbReference type="InterPro" id="IPR056546">
    <property type="entry name" value="MreB_MamK-like"/>
</dbReference>
<dbReference type="InterPro" id="IPR043129">
    <property type="entry name" value="ATPase_NBD"/>
</dbReference>
<comment type="function">
    <text evidence="6">Forms membrane-associated dynamic filaments that are essential for cell shape determination. Acts by regulating cell wall synthesis and cell elongation, and thus cell shape. A feedback loop between cell geometry and MreB localization may maintain elongated cell shape by targeting cell wall growth to regions of negative cell wall curvature.</text>
</comment>
<dbReference type="PANTHER" id="PTHR42749:SF1">
    <property type="entry name" value="CELL SHAPE-DETERMINING PROTEIN MREB"/>
    <property type="match status" value="1"/>
</dbReference>
<feature type="binding site" evidence="6">
    <location>
        <begin position="166"/>
        <end position="168"/>
    </location>
    <ligand>
        <name>ATP</name>
        <dbReference type="ChEBI" id="CHEBI:30616"/>
    </ligand>
</feature>
<evidence type="ECO:0000256" key="3">
    <source>
        <dbReference type="ARBA" id="ARBA00022840"/>
    </source>
</evidence>
<dbReference type="PRINTS" id="PR01652">
    <property type="entry name" value="SHAPEPROTEIN"/>
</dbReference>
<comment type="caution">
    <text evidence="6">Lacks conserved residue(s) required for the propagation of feature annotation.</text>
</comment>
<accession>A0A7C0XCE7</accession>
<name>A0A7C0XCE7_UNCW3</name>
<dbReference type="GO" id="GO:0005737">
    <property type="term" value="C:cytoplasm"/>
    <property type="evidence" value="ECO:0007669"/>
    <property type="project" value="UniProtKB-SubCell"/>
</dbReference>
<dbReference type="NCBIfam" id="TIGR00904">
    <property type="entry name" value="mreB"/>
    <property type="match status" value="1"/>
</dbReference>
<comment type="similarity">
    <text evidence="5 6">Belongs to the FtsA/MreB family.</text>
</comment>
<comment type="caution">
    <text evidence="7">The sequence shown here is derived from an EMBL/GenBank/DDBJ whole genome shotgun (WGS) entry which is preliminary data.</text>
</comment>
<dbReference type="PANTHER" id="PTHR42749">
    <property type="entry name" value="CELL SHAPE-DETERMINING PROTEIN MREB"/>
    <property type="match status" value="1"/>
</dbReference>
<dbReference type="EMBL" id="DRBW01000046">
    <property type="protein sequence ID" value="HDM89818.1"/>
    <property type="molecule type" value="Genomic_DNA"/>
</dbReference>
<evidence type="ECO:0000256" key="5">
    <source>
        <dbReference type="ARBA" id="ARBA00023458"/>
    </source>
</evidence>
<keyword evidence="2 6" id="KW-0547">Nucleotide-binding</keyword>
<dbReference type="GO" id="GO:0000902">
    <property type="term" value="P:cell morphogenesis"/>
    <property type="evidence" value="ECO:0007669"/>
    <property type="project" value="InterPro"/>
</dbReference>
<evidence type="ECO:0000256" key="1">
    <source>
        <dbReference type="ARBA" id="ARBA00022490"/>
    </source>
</evidence>
<gene>
    <name evidence="6" type="primary">mreB</name>
    <name evidence="7" type="ORF">ENG67_01240</name>
</gene>
<protein>
    <recommendedName>
        <fullName evidence="6">Cell shape-determining protein MreB</fullName>
    </recommendedName>
</protein>
<proteinExistence type="inferred from homology"/>
<dbReference type="CDD" id="cd10225">
    <property type="entry name" value="ASKHA_NBD_MreB-like"/>
    <property type="match status" value="1"/>
</dbReference>
<keyword evidence="3 6" id="KW-0067">ATP-binding</keyword>
<feature type="binding site" evidence="6">
    <location>
        <begin position="294"/>
        <end position="297"/>
    </location>
    <ligand>
        <name>ATP</name>
        <dbReference type="ChEBI" id="CHEBI:30616"/>
    </ligand>
</feature>
<dbReference type="Gene3D" id="3.30.420.40">
    <property type="match status" value="2"/>
</dbReference>
<sequence>MRWILKKLGSIWGNEVAVDLGTAQTLIYVKGEGIVLREPSVVAVDKVSGQLIAVGLEAKKMLGKTPDGIIAKRPMKDGVIADFELVQEMLYALLSRVLRRNLLVRPKVLIAVPSGITEVERRAVRDSAENAGAREVLLVAEPVAAAVGIGLPIEAPRGNMIVDIGGGTTEIAVIALSGIVTNTSIRIAGDEQDEAIANYIKKKYNILIGEQTAEMIKMEIGNVFPDSEERRMEVRGRDLILGTPKTIEVTSSEIRNALREPVSQIIDAIKKALERTPPELAADIIDRGIFMTGGGSLLKGLDALIREETNLPVKLVENPLECVALGAGKILEDLPRYEKVILKPRKPLGVR</sequence>
<organism evidence="7">
    <name type="scientific">candidate division WOR-3 bacterium</name>
    <dbReference type="NCBI Taxonomy" id="2052148"/>
    <lineage>
        <taxon>Bacteria</taxon>
        <taxon>Bacteria division WOR-3</taxon>
    </lineage>
</organism>
<evidence type="ECO:0000313" key="7">
    <source>
        <dbReference type="EMBL" id="HDM89818.1"/>
    </source>
</evidence>
<dbReference type="AlphaFoldDB" id="A0A7C0XCE7"/>
<comment type="subunit">
    <text evidence="6">Forms polymers.</text>
</comment>
<evidence type="ECO:0000256" key="6">
    <source>
        <dbReference type="HAMAP-Rule" id="MF_02207"/>
    </source>
</evidence>
<dbReference type="GO" id="GO:0005524">
    <property type="term" value="F:ATP binding"/>
    <property type="evidence" value="ECO:0007669"/>
    <property type="project" value="UniProtKB-KW"/>
</dbReference>
<dbReference type="SUPFAM" id="SSF53067">
    <property type="entry name" value="Actin-like ATPase domain"/>
    <property type="match status" value="2"/>
</dbReference>
<dbReference type="InterPro" id="IPR004753">
    <property type="entry name" value="MreB"/>
</dbReference>
<reference evidence="7" key="1">
    <citation type="journal article" date="2020" name="mSystems">
        <title>Genome- and Community-Level Interaction Insights into Carbon Utilization and Element Cycling Functions of Hydrothermarchaeota in Hydrothermal Sediment.</title>
        <authorList>
            <person name="Zhou Z."/>
            <person name="Liu Y."/>
            <person name="Xu W."/>
            <person name="Pan J."/>
            <person name="Luo Z.H."/>
            <person name="Li M."/>
        </authorList>
    </citation>
    <scope>NUCLEOTIDE SEQUENCE [LARGE SCALE GENOMIC DNA]</scope>
    <source>
        <strain evidence="7">HyVt-237</strain>
    </source>
</reference>
<feature type="binding site" evidence="6">
    <location>
        <begin position="214"/>
        <end position="217"/>
    </location>
    <ligand>
        <name>ATP</name>
        <dbReference type="ChEBI" id="CHEBI:30616"/>
    </ligand>
</feature>
<dbReference type="Pfam" id="PF06723">
    <property type="entry name" value="MreB_Mbl"/>
    <property type="match status" value="1"/>
</dbReference>
<evidence type="ECO:0000256" key="4">
    <source>
        <dbReference type="ARBA" id="ARBA00022960"/>
    </source>
</evidence>
<dbReference type="Proteomes" id="UP000885931">
    <property type="component" value="Unassembled WGS sequence"/>
</dbReference>
<keyword evidence="1 6" id="KW-0963">Cytoplasm</keyword>
<dbReference type="NCBIfam" id="NF010539">
    <property type="entry name" value="PRK13927.1"/>
    <property type="match status" value="1"/>
</dbReference>
<dbReference type="HAMAP" id="MF_02207">
    <property type="entry name" value="MreB"/>
    <property type="match status" value="1"/>
</dbReference>
<dbReference type="GO" id="GO:0008360">
    <property type="term" value="P:regulation of cell shape"/>
    <property type="evidence" value="ECO:0007669"/>
    <property type="project" value="UniProtKB-UniRule"/>
</dbReference>
<comment type="subcellular location">
    <subcellularLocation>
        <location evidence="6">Cytoplasm</location>
    </subcellularLocation>
    <text evidence="6">Membrane-associated.</text>
</comment>
<keyword evidence="4 6" id="KW-0133">Cell shape</keyword>